<gene>
    <name evidence="3" type="ORF">JYZ213_LOCUS3630</name>
    <name evidence="5" type="ORF">OKA104_LOCUS7882</name>
    <name evidence="4" type="ORF">VCS650_LOCUS2566</name>
</gene>
<proteinExistence type="predicted"/>
<dbReference type="PANTHER" id="PTHR14845">
    <property type="entry name" value="COILED-COIL DOMAIN-CONTAINING 166"/>
    <property type="match status" value="1"/>
</dbReference>
<dbReference type="EMBL" id="CAJOAY010000311">
    <property type="protein sequence ID" value="CAF3626213.1"/>
    <property type="molecule type" value="Genomic_DNA"/>
</dbReference>
<feature type="coiled-coil region" evidence="1">
    <location>
        <begin position="36"/>
        <end position="70"/>
    </location>
</feature>
<feature type="coiled-coil region" evidence="1">
    <location>
        <begin position="215"/>
        <end position="249"/>
    </location>
</feature>
<feature type="coiled-coil region" evidence="1">
    <location>
        <begin position="100"/>
        <end position="169"/>
    </location>
</feature>
<feature type="region of interest" description="Disordered" evidence="2">
    <location>
        <begin position="1"/>
        <end position="23"/>
    </location>
</feature>
<comment type="caution">
    <text evidence="5">The sequence shown here is derived from an EMBL/GenBank/DDBJ whole genome shotgun (WGS) entry which is preliminary data.</text>
</comment>
<accession>A0A818PNG7</accession>
<evidence type="ECO:0000313" key="4">
    <source>
        <dbReference type="EMBL" id="CAF0774455.1"/>
    </source>
</evidence>
<keyword evidence="1" id="KW-0175">Coiled coil</keyword>
<organism evidence="5 6">
    <name type="scientific">Adineta steineri</name>
    <dbReference type="NCBI Taxonomy" id="433720"/>
    <lineage>
        <taxon>Eukaryota</taxon>
        <taxon>Metazoa</taxon>
        <taxon>Spiralia</taxon>
        <taxon>Gnathifera</taxon>
        <taxon>Rotifera</taxon>
        <taxon>Eurotatoria</taxon>
        <taxon>Bdelloidea</taxon>
        <taxon>Adinetida</taxon>
        <taxon>Adinetidae</taxon>
        <taxon>Adineta</taxon>
    </lineage>
</organism>
<dbReference type="EMBL" id="CAJNON010000012">
    <property type="protein sequence ID" value="CAF0774455.1"/>
    <property type="molecule type" value="Genomic_DNA"/>
</dbReference>
<evidence type="ECO:0000313" key="5">
    <source>
        <dbReference type="EMBL" id="CAF3626213.1"/>
    </source>
</evidence>
<evidence type="ECO:0000313" key="6">
    <source>
        <dbReference type="Proteomes" id="UP000663881"/>
    </source>
</evidence>
<evidence type="ECO:0000313" key="3">
    <source>
        <dbReference type="EMBL" id="CAF0771195.1"/>
    </source>
</evidence>
<dbReference type="OrthoDB" id="2129492at2759"/>
<protein>
    <submittedName>
        <fullName evidence="5">Uncharacterized protein</fullName>
    </submittedName>
</protein>
<feature type="compositionally biased region" description="Basic residues" evidence="2">
    <location>
        <begin position="1"/>
        <end position="15"/>
    </location>
</feature>
<dbReference type="Proteomes" id="UP000663881">
    <property type="component" value="Unassembled WGS sequence"/>
</dbReference>
<evidence type="ECO:0000256" key="1">
    <source>
        <dbReference type="SAM" id="Coils"/>
    </source>
</evidence>
<dbReference type="Proteomes" id="UP000663845">
    <property type="component" value="Unassembled WGS sequence"/>
</dbReference>
<reference evidence="5" key="1">
    <citation type="submission" date="2021-02" db="EMBL/GenBank/DDBJ databases">
        <authorList>
            <person name="Nowell W R."/>
        </authorList>
    </citation>
    <scope>NUCLEOTIDE SEQUENCE</scope>
</reference>
<evidence type="ECO:0000256" key="2">
    <source>
        <dbReference type="SAM" id="MobiDB-lite"/>
    </source>
</evidence>
<dbReference type="AlphaFoldDB" id="A0A818PNG7"/>
<name>A0A818PNG7_9BILA</name>
<dbReference type="EMBL" id="CAJNOG010000019">
    <property type="protein sequence ID" value="CAF0771195.1"/>
    <property type="molecule type" value="Genomic_DNA"/>
</dbReference>
<sequence length="285" mass="34492">MPPKGKKEKLKKKKKSIEEHEVFEPSEREIALRAKLENKVKQLAEIKMRVHTTEQENNWLTKEADRLQIEMREYTHFMSKKANLRQTQMITLGDYHRQEIEDINRDIKNMTKEYKQKKKEYQLELIRKSQLLLEAKHELKTMDGYRIIREQQSDEIKRLEEEIKLIRSKHVHEIAHMKSTYEKEIRQQRRSTDIKIAEIQRRANQDVEETLHARIISIAKENAELEDKIENIIQRKQKLHQLKQHLEDEQIHLIRHLKFVTDLRKINLNTASFNITNNSYKSIQY</sequence>
<dbReference type="PANTHER" id="PTHR14845:SF0">
    <property type="entry name" value="DUF4515 DOMAIN-CONTAINING PROTEIN"/>
    <property type="match status" value="1"/>
</dbReference>
<dbReference type="Proteomes" id="UP000663891">
    <property type="component" value="Unassembled WGS sequence"/>
</dbReference>